<name>A0AAV2DEL2_9ROSI</name>
<gene>
    <name evidence="1" type="ORF">LTRI10_LOCUS14213</name>
</gene>
<dbReference type="AlphaFoldDB" id="A0AAV2DEL2"/>
<proteinExistence type="predicted"/>
<evidence type="ECO:0000313" key="1">
    <source>
        <dbReference type="EMBL" id="CAL1372191.1"/>
    </source>
</evidence>
<dbReference type="Proteomes" id="UP001497516">
    <property type="component" value="Chromosome 2"/>
</dbReference>
<organism evidence="1 2">
    <name type="scientific">Linum trigynum</name>
    <dbReference type="NCBI Taxonomy" id="586398"/>
    <lineage>
        <taxon>Eukaryota</taxon>
        <taxon>Viridiplantae</taxon>
        <taxon>Streptophyta</taxon>
        <taxon>Embryophyta</taxon>
        <taxon>Tracheophyta</taxon>
        <taxon>Spermatophyta</taxon>
        <taxon>Magnoliopsida</taxon>
        <taxon>eudicotyledons</taxon>
        <taxon>Gunneridae</taxon>
        <taxon>Pentapetalae</taxon>
        <taxon>rosids</taxon>
        <taxon>fabids</taxon>
        <taxon>Malpighiales</taxon>
        <taxon>Linaceae</taxon>
        <taxon>Linum</taxon>
    </lineage>
</organism>
<accession>A0AAV2DEL2</accession>
<sequence length="155" mass="17177">MLDLLVEAARSLCALSPLVVSSEPTCLFGFDLNLPLTSNDKDIYEAGAEQADPTVKGDDVCKVDVDDVLEVEELVNEYHPEQDENTDHVQYGLDVEKNDHFMPHPDDRVDVDDDGGRRMASMPTMVVGLTPKSLRLPLNLYCFTIGTTNVSAKMY</sequence>
<dbReference type="EMBL" id="OZ034815">
    <property type="protein sequence ID" value="CAL1372191.1"/>
    <property type="molecule type" value="Genomic_DNA"/>
</dbReference>
<reference evidence="1 2" key="1">
    <citation type="submission" date="2024-04" db="EMBL/GenBank/DDBJ databases">
        <authorList>
            <person name="Fracassetti M."/>
        </authorList>
    </citation>
    <scope>NUCLEOTIDE SEQUENCE [LARGE SCALE GENOMIC DNA]</scope>
</reference>
<evidence type="ECO:0000313" key="2">
    <source>
        <dbReference type="Proteomes" id="UP001497516"/>
    </source>
</evidence>
<keyword evidence="2" id="KW-1185">Reference proteome</keyword>
<protein>
    <submittedName>
        <fullName evidence="1">Uncharacterized protein</fullName>
    </submittedName>
</protein>